<feature type="compositionally biased region" description="Basic residues" evidence="1">
    <location>
        <begin position="34"/>
        <end position="46"/>
    </location>
</feature>
<sequence length="88" mass="9894">MARARRRSVFPPPPRRARPACRRPRRSPAAAVPRRCRSGRSGRRPWRPGTPAARTPVRPRCARRWPRPVTRAGRPRSDGGISISGNTP</sequence>
<gene>
    <name evidence="2" type="ORF">C7C56_006355</name>
</gene>
<proteinExistence type="predicted"/>
<comment type="caution">
    <text evidence="2">The sequence shown here is derived from an EMBL/GenBank/DDBJ whole genome shotgun (WGS) entry which is preliminary data.</text>
</comment>
<dbReference type="EMBL" id="PXWF02000083">
    <property type="protein sequence ID" value="PWF54590.1"/>
    <property type="molecule type" value="Genomic_DNA"/>
</dbReference>
<accession>A0A2U2I484</accession>
<name>A0A2U2I484_9BURK</name>
<feature type="compositionally biased region" description="Basic residues" evidence="1">
    <location>
        <begin position="15"/>
        <end position="26"/>
    </location>
</feature>
<keyword evidence="3" id="KW-1185">Reference proteome</keyword>
<dbReference type="AlphaFoldDB" id="A0A2U2I484"/>
<dbReference type="Proteomes" id="UP000241421">
    <property type="component" value="Unassembled WGS sequence"/>
</dbReference>
<evidence type="ECO:0000313" key="3">
    <source>
        <dbReference type="Proteomes" id="UP000241421"/>
    </source>
</evidence>
<evidence type="ECO:0000313" key="2">
    <source>
        <dbReference type="EMBL" id="PWF54590.1"/>
    </source>
</evidence>
<protein>
    <submittedName>
        <fullName evidence="2">Uncharacterized protein</fullName>
    </submittedName>
</protein>
<evidence type="ECO:0000256" key="1">
    <source>
        <dbReference type="SAM" id="MobiDB-lite"/>
    </source>
</evidence>
<organism evidence="2 3">
    <name type="scientific">Massilia glaciei</name>
    <dbReference type="NCBI Taxonomy" id="1524097"/>
    <lineage>
        <taxon>Bacteria</taxon>
        <taxon>Pseudomonadati</taxon>
        <taxon>Pseudomonadota</taxon>
        <taxon>Betaproteobacteria</taxon>
        <taxon>Burkholderiales</taxon>
        <taxon>Oxalobacteraceae</taxon>
        <taxon>Telluria group</taxon>
        <taxon>Massilia</taxon>
    </lineage>
</organism>
<reference evidence="2 3" key="1">
    <citation type="submission" date="2018-04" db="EMBL/GenBank/DDBJ databases">
        <title>Massilia violaceinigra sp. nov., a novel purple-pigmented bacterium isolated from Tianshan glacier, Xinjiang, China.</title>
        <authorList>
            <person name="Wang H."/>
        </authorList>
    </citation>
    <scope>NUCLEOTIDE SEQUENCE [LARGE SCALE GENOMIC DNA]</scope>
    <source>
        <strain evidence="2 3">B448-2</strain>
    </source>
</reference>
<feature type="region of interest" description="Disordered" evidence="1">
    <location>
        <begin position="1"/>
        <end position="88"/>
    </location>
</feature>